<dbReference type="KEGG" id="tet:TTHERM_00158420"/>
<evidence type="ECO:0000313" key="4">
    <source>
        <dbReference type="Proteomes" id="UP000009168"/>
    </source>
</evidence>
<feature type="compositionally biased region" description="Basic and acidic residues" evidence="2">
    <location>
        <begin position="385"/>
        <end position="414"/>
    </location>
</feature>
<organism evidence="3 4">
    <name type="scientific">Tetrahymena thermophila (strain SB210)</name>
    <dbReference type="NCBI Taxonomy" id="312017"/>
    <lineage>
        <taxon>Eukaryota</taxon>
        <taxon>Sar</taxon>
        <taxon>Alveolata</taxon>
        <taxon>Ciliophora</taxon>
        <taxon>Intramacronucleata</taxon>
        <taxon>Oligohymenophorea</taxon>
        <taxon>Hymenostomatida</taxon>
        <taxon>Tetrahymenina</taxon>
        <taxon>Tetrahymenidae</taxon>
        <taxon>Tetrahymena</taxon>
    </lineage>
</organism>
<evidence type="ECO:0000256" key="2">
    <source>
        <dbReference type="SAM" id="MobiDB-lite"/>
    </source>
</evidence>
<protein>
    <submittedName>
        <fullName evidence="3">Uncharacterized protein</fullName>
    </submittedName>
</protein>
<feature type="compositionally biased region" description="Basic and acidic residues" evidence="2">
    <location>
        <begin position="332"/>
        <end position="347"/>
    </location>
</feature>
<proteinExistence type="predicted"/>
<accession>Q22W92</accession>
<dbReference type="HOGENOM" id="CLU_256249_0_0_1"/>
<sequence>MSENNQENKINILADKEGVDQQSIQQNNHNENPQQNHLTVPQQPKHTVQDDIAELSQAIQKKRNSQRKSVFSNHEEMNLGELISKHSQDQEKNNGNLDSNEINTLQQSMQDKANQNNLKQDQNDASSDVNNKSAELQLPVKPQHNVQDDIKEFNEHIVQRRSVRRASRFQEENLSHLQEIASQLQDNANKKQDENENNQNTQVASNKREEGEENDQNQIQSLNDLHEKEKKLENNADQEGEDQNQLLKENEEHTQQKSISELQEEAKQKPNALNEVIKLSSQIQVKRDLKRKSTFSMTNIKHDDDEEDNDNNKGDKQDNDQQQQQQQSSDQAEQHHSNVSPGKEKKQNAFNEIIKLNNEIHFKSSLKRKSTFSLPVIQDDDDEQSESKDKPKSVKLPEENEISKIKEQPSIEEKGDNEENESQNNNDQKEDEQHQIQGGKKPNAFVEILKLNSDIQVKRQLTRKSTFSLPVHLDDEEEGKDQENQDKKSEDNNNDNDDMQSQPSSTSLQQNINENAGKDAEVEDQQENGSGQKKPSAYQEILSLNNQIQSKRSLTRKSTFSVPHIPDEEEEEGDKNEKKDDNSKITEESHHLDDTQEMAKKKPNALNEIIELNNVIQHKRDLKRKSTFSIPVIRDEDLEQKQEEQQENKQIKNNALNEILELSDQIQVKRNSRRKSTFSQGLHIHEQNEQQKNEQNNLIQNEEGDNQHEEGAEDESEEARLQRQKKKKNLMDYKEQEADHPVKNAQRNKSQQKKHIFLEENKQNFRKVIHPSQKQQQQTDKNNNQEEQVLEVNIQQKEPHQKQVDDDDNQKAKQEFDQIQNLQKQEILNINLNSNQQSPEKSLDKKQKNERRDEFALQRKLEYLTAKSAKNELIRKEKGNIPHNKFIAQELSKEIKIREANKRKRELETMLAQINREIQVIRNSDPDYESLAINNLHIKSVQDENQRSQNNHLYSSIESQKNSGRILPPIKKNNQIKEMIKIAEDQVANQNAVSIVQKYKKEKEFKRQKREQEFQQVNNQIYKEVELRRQQNETLHEKIILEKRQKLLHKKQQNDTKKAEQQQLLVASKNFVKELHQIGPGKATDNYLSQVNQIDSEYKFGPYQTPELDAQKLGLQQIRNLQKGEQLDGAPLPNFMKNKNNNDFKKLLEENKINRDREIKIIENRKDLYNKRMEYSKSVKNNLLRGGRKLDISSNLLFQDEGLNKNRIVVSSSVTNLEKKKKQLNQFDKSNNKYSEEQDENKQIQEQELIDIPQSQSTKSVNNKVWRVVKH</sequence>
<feature type="compositionally biased region" description="Basic and acidic residues" evidence="2">
    <location>
        <begin position="481"/>
        <end position="491"/>
    </location>
</feature>
<feature type="coiled-coil region" evidence="1">
    <location>
        <begin position="973"/>
        <end position="1016"/>
    </location>
</feature>
<feature type="compositionally biased region" description="Basic and acidic residues" evidence="2">
    <location>
        <begin position="729"/>
        <end position="742"/>
    </location>
</feature>
<dbReference type="RefSeq" id="XP_001009770.2">
    <property type="nucleotide sequence ID" value="XM_001009770.2"/>
</dbReference>
<feature type="region of interest" description="Disordered" evidence="2">
    <location>
        <begin position="831"/>
        <end position="852"/>
    </location>
</feature>
<feature type="region of interest" description="Disordered" evidence="2">
    <location>
        <begin position="185"/>
        <end position="441"/>
    </location>
</feature>
<evidence type="ECO:0000313" key="3">
    <source>
        <dbReference type="EMBL" id="EAR89525.2"/>
    </source>
</evidence>
<feature type="compositionally biased region" description="Basic and acidic residues" evidence="2">
    <location>
        <begin position="575"/>
        <end position="600"/>
    </location>
</feature>
<reference evidence="4" key="1">
    <citation type="journal article" date="2006" name="PLoS Biol.">
        <title>Macronuclear genome sequence of the ciliate Tetrahymena thermophila, a model eukaryote.</title>
        <authorList>
            <person name="Eisen J.A."/>
            <person name="Coyne R.S."/>
            <person name="Wu M."/>
            <person name="Wu D."/>
            <person name="Thiagarajan M."/>
            <person name="Wortman J.R."/>
            <person name="Badger J.H."/>
            <person name="Ren Q."/>
            <person name="Amedeo P."/>
            <person name="Jones K.M."/>
            <person name="Tallon L.J."/>
            <person name="Delcher A.L."/>
            <person name="Salzberg S.L."/>
            <person name="Silva J.C."/>
            <person name="Haas B.J."/>
            <person name="Majoros W.H."/>
            <person name="Farzad M."/>
            <person name="Carlton J.M."/>
            <person name="Smith R.K. Jr."/>
            <person name="Garg J."/>
            <person name="Pearlman R.E."/>
            <person name="Karrer K.M."/>
            <person name="Sun L."/>
            <person name="Manning G."/>
            <person name="Elde N.C."/>
            <person name="Turkewitz A.P."/>
            <person name="Asai D.J."/>
            <person name="Wilkes D.E."/>
            <person name="Wang Y."/>
            <person name="Cai H."/>
            <person name="Collins K."/>
            <person name="Stewart B.A."/>
            <person name="Lee S.R."/>
            <person name="Wilamowska K."/>
            <person name="Weinberg Z."/>
            <person name="Ruzzo W.L."/>
            <person name="Wloga D."/>
            <person name="Gaertig J."/>
            <person name="Frankel J."/>
            <person name="Tsao C.-C."/>
            <person name="Gorovsky M.A."/>
            <person name="Keeling P.J."/>
            <person name="Waller R.F."/>
            <person name="Patron N.J."/>
            <person name="Cherry J.M."/>
            <person name="Stover N.A."/>
            <person name="Krieger C.J."/>
            <person name="del Toro C."/>
            <person name="Ryder H.F."/>
            <person name="Williamson S.C."/>
            <person name="Barbeau R.A."/>
            <person name="Hamilton E.P."/>
            <person name="Orias E."/>
        </authorList>
    </citation>
    <scope>NUCLEOTIDE SEQUENCE [LARGE SCALE GENOMIC DNA]</scope>
    <source>
        <strain evidence="4">SB210</strain>
    </source>
</reference>
<feature type="region of interest" description="Disordered" evidence="2">
    <location>
        <begin position="618"/>
        <end position="648"/>
    </location>
</feature>
<feature type="compositionally biased region" description="Low complexity" evidence="2">
    <location>
        <begin position="25"/>
        <end position="37"/>
    </location>
</feature>
<feature type="region of interest" description="Disordered" evidence="2">
    <location>
        <begin position="703"/>
        <end position="754"/>
    </location>
</feature>
<dbReference type="Proteomes" id="UP000009168">
    <property type="component" value="Unassembled WGS sequence"/>
</dbReference>
<feature type="compositionally biased region" description="Polar residues" evidence="2">
    <location>
        <begin position="499"/>
        <end position="514"/>
    </location>
</feature>
<feature type="compositionally biased region" description="Polar residues" evidence="2">
    <location>
        <begin position="93"/>
        <end position="134"/>
    </location>
</feature>
<evidence type="ECO:0000256" key="1">
    <source>
        <dbReference type="SAM" id="Coils"/>
    </source>
</evidence>
<feature type="compositionally biased region" description="Low complexity" evidence="2">
    <location>
        <begin position="320"/>
        <end position="331"/>
    </location>
</feature>
<dbReference type="AlphaFoldDB" id="Q22W92"/>
<feature type="compositionally biased region" description="Basic and acidic residues" evidence="2">
    <location>
        <begin position="841"/>
        <end position="852"/>
    </location>
</feature>
<name>Q22W92_TETTS</name>
<dbReference type="EMBL" id="GG662820">
    <property type="protein sequence ID" value="EAR89525.2"/>
    <property type="molecule type" value="Genomic_DNA"/>
</dbReference>
<keyword evidence="1" id="KW-0175">Coiled coil</keyword>
<dbReference type="GeneID" id="7835194"/>
<keyword evidence="4" id="KW-1185">Reference proteome</keyword>
<feature type="compositionally biased region" description="Basic and acidic residues" evidence="2">
    <location>
        <begin position="633"/>
        <end position="648"/>
    </location>
</feature>
<feature type="region of interest" description="Disordered" evidence="2">
    <location>
        <begin position="1"/>
        <end position="152"/>
    </location>
</feature>
<feature type="compositionally biased region" description="Basic and acidic residues" evidence="2">
    <location>
        <begin position="310"/>
        <end position="319"/>
    </location>
</feature>
<feature type="coiled-coil region" evidence="1">
    <location>
        <begin position="897"/>
        <end position="924"/>
    </location>
</feature>
<feature type="compositionally biased region" description="Polar residues" evidence="2">
    <location>
        <begin position="542"/>
        <end position="561"/>
    </location>
</feature>
<feature type="compositionally biased region" description="Polar residues" evidence="2">
    <location>
        <begin position="831"/>
        <end position="840"/>
    </location>
</feature>
<dbReference type="InParanoid" id="Q22W92"/>
<feature type="compositionally biased region" description="Basic and acidic residues" evidence="2">
    <location>
        <begin position="73"/>
        <end position="92"/>
    </location>
</feature>
<feature type="region of interest" description="Disordered" evidence="2">
    <location>
        <begin position="457"/>
        <end position="602"/>
    </location>
</feature>
<gene>
    <name evidence="3" type="ORF">TTHERM_00158420</name>
</gene>
<feature type="coiled-coil region" evidence="1">
    <location>
        <begin position="1217"/>
        <end position="1247"/>
    </location>
</feature>
<feature type="compositionally biased region" description="Basic and acidic residues" evidence="2">
    <location>
        <begin position="224"/>
        <end position="234"/>
    </location>
</feature>